<dbReference type="Proteomes" id="UP001519342">
    <property type="component" value="Unassembled WGS sequence"/>
</dbReference>
<proteinExistence type="predicted"/>
<sequence>MKQEQFKKIIDEQVNRSLDILVVKAKEYATEDRLHNFKVAASVQDITPVQALAGMMCKHTVSVYDMCRGGDYSIGMWNEKITDSINYLLLLRALIEEGKNESCSIDR</sequence>
<dbReference type="EMBL" id="JAGGKS010000008">
    <property type="protein sequence ID" value="MBP1926866.1"/>
    <property type="molecule type" value="Genomic_DNA"/>
</dbReference>
<accession>A0ABS4GGQ9</accession>
<comment type="caution">
    <text evidence="1">The sequence shown here is derived from an EMBL/GenBank/DDBJ whole genome shotgun (WGS) entry which is preliminary data.</text>
</comment>
<protein>
    <submittedName>
        <fullName evidence="1">Uncharacterized protein</fullName>
    </submittedName>
</protein>
<evidence type="ECO:0000313" key="1">
    <source>
        <dbReference type="EMBL" id="MBP1926866.1"/>
    </source>
</evidence>
<gene>
    <name evidence="1" type="ORF">J2Z76_002736</name>
</gene>
<reference evidence="1 2" key="1">
    <citation type="submission" date="2021-03" db="EMBL/GenBank/DDBJ databases">
        <title>Genomic Encyclopedia of Type Strains, Phase IV (KMG-IV): sequencing the most valuable type-strain genomes for metagenomic binning, comparative biology and taxonomic classification.</title>
        <authorList>
            <person name="Goeker M."/>
        </authorList>
    </citation>
    <scope>NUCLEOTIDE SEQUENCE [LARGE SCALE GENOMIC DNA]</scope>
    <source>
        <strain evidence="1 2">DSM 24004</strain>
    </source>
</reference>
<organism evidence="1 2">
    <name type="scientific">Sedimentibacter acidaminivorans</name>
    <dbReference type="NCBI Taxonomy" id="913099"/>
    <lineage>
        <taxon>Bacteria</taxon>
        <taxon>Bacillati</taxon>
        <taxon>Bacillota</taxon>
        <taxon>Tissierellia</taxon>
        <taxon>Sedimentibacter</taxon>
    </lineage>
</organism>
<keyword evidence="2" id="KW-1185">Reference proteome</keyword>
<name>A0ABS4GGQ9_9FIRM</name>
<evidence type="ECO:0000313" key="2">
    <source>
        <dbReference type="Proteomes" id="UP001519342"/>
    </source>
</evidence>
<dbReference type="RefSeq" id="WP_209512583.1">
    <property type="nucleotide sequence ID" value="NZ_JAGGKS010000008.1"/>
</dbReference>